<keyword evidence="2" id="KW-1185">Reference proteome</keyword>
<protein>
    <submittedName>
        <fullName evidence="1">Uncharacterized protein</fullName>
    </submittedName>
</protein>
<dbReference type="Proteomes" id="UP001457282">
    <property type="component" value="Unassembled WGS sequence"/>
</dbReference>
<dbReference type="EMBL" id="JBEDUW010000003">
    <property type="protein sequence ID" value="KAK9937911.1"/>
    <property type="molecule type" value="Genomic_DNA"/>
</dbReference>
<evidence type="ECO:0000313" key="2">
    <source>
        <dbReference type="Proteomes" id="UP001457282"/>
    </source>
</evidence>
<sequence length="77" mass="7750">MLALLAEARCSRSTGPTLGTSIGDGDVVCGDGGAHGGWWYGEVIAAARALLDWARGGAELGEHGVVGIGGEVELWIG</sequence>
<organism evidence="1 2">
    <name type="scientific">Rubus argutus</name>
    <name type="common">Southern blackberry</name>
    <dbReference type="NCBI Taxonomy" id="59490"/>
    <lineage>
        <taxon>Eukaryota</taxon>
        <taxon>Viridiplantae</taxon>
        <taxon>Streptophyta</taxon>
        <taxon>Embryophyta</taxon>
        <taxon>Tracheophyta</taxon>
        <taxon>Spermatophyta</taxon>
        <taxon>Magnoliopsida</taxon>
        <taxon>eudicotyledons</taxon>
        <taxon>Gunneridae</taxon>
        <taxon>Pentapetalae</taxon>
        <taxon>rosids</taxon>
        <taxon>fabids</taxon>
        <taxon>Rosales</taxon>
        <taxon>Rosaceae</taxon>
        <taxon>Rosoideae</taxon>
        <taxon>Rosoideae incertae sedis</taxon>
        <taxon>Rubus</taxon>
    </lineage>
</organism>
<accession>A0AAW1XN87</accession>
<evidence type="ECO:0000313" key="1">
    <source>
        <dbReference type="EMBL" id="KAK9937911.1"/>
    </source>
</evidence>
<dbReference type="AlphaFoldDB" id="A0AAW1XN87"/>
<gene>
    <name evidence="1" type="ORF">M0R45_014676</name>
</gene>
<comment type="caution">
    <text evidence="1">The sequence shown here is derived from an EMBL/GenBank/DDBJ whole genome shotgun (WGS) entry which is preliminary data.</text>
</comment>
<reference evidence="1 2" key="1">
    <citation type="journal article" date="2023" name="G3 (Bethesda)">
        <title>A chromosome-length genome assembly and annotation of blackberry (Rubus argutus, cv. 'Hillquist').</title>
        <authorList>
            <person name="Bruna T."/>
            <person name="Aryal R."/>
            <person name="Dudchenko O."/>
            <person name="Sargent D.J."/>
            <person name="Mead D."/>
            <person name="Buti M."/>
            <person name="Cavallini A."/>
            <person name="Hytonen T."/>
            <person name="Andres J."/>
            <person name="Pham M."/>
            <person name="Weisz D."/>
            <person name="Mascagni F."/>
            <person name="Usai G."/>
            <person name="Natali L."/>
            <person name="Bassil N."/>
            <person name="Fernandez G.E."/>
            <person name="Lomsadze A."/>
            <person name="Armour M."/>
            <person name="Olukolu B."/>
            <person name="Poorten T."/>
            <person name="Britton C."/>
            <person name="Davik J."/>
            <person name="Ashrafi H."/>
            <person name="Aiden E.L."/>
            <person name="Borodovsky M."/>
            <person name="Worthington M."/>
        </authorList>
    </citation>
    <scope>NUCLEOTIDE SEQUENCE [LARGE SCALE GENOMIC DNA]</scope>
    <source>
        <strain evidence="1">PI 553951</strain>
    </source>
</reference>
<name>A0AAW1XN87_RUBAR</name>
<proteinExistence type="predicted"/>